<reference evidence="2 3" key="1">
    <citation type="submission" date="2019-02" db="EMBL/GenBank/DDBJ databases">
        <title>Sequencing the genomes of 1000 actinobacteria strains.</title>
        <authorList>
            <person name="Klenk H.-P."/>
        </authorList>
    </citation>
    <scope>NUCLEOTIDE SEQUENCE [LARGE SCALE GENOMIC DNA]</scope>
    <source>
        <strain evidence="2 3">DSM 45779</strain>
    </source>
</reference>
<evidence type="ECO:0000313" key="2">
    <source>
        <dbReference type="EMBL" id="RZT88029.1"/>
    </source>
</evidence>
<dbReference type="OrthoDB" id="9773549at2"/>
<keyword evidence="3" id="KW-1185">Reference proteome</keyword>
<dbReference type="RefSeq" id="WP_130292095.1">
    <property type="nucleotide sequence ID" value="NZ_SHKL01000001.1"/>
</dbReference>
<accession>A0A4Q7V5S3</accession>
<dbReference type="PANTHER" id="PTHR37017">
    <property type="entry name" value="AB HYDROLASE-1 DOMAIN-CONTAINING PROTEIN-RELATED"/>
    <property type="match status" value="1"/>
</dbReference>
<protein>
    <submittedName>
        <fullName evidence="2">Alpha/beta hydrolase family protein</fullName>
    </submittedName>
</protein>
<comment type="caution">
    <text evidence="2">The sequence shown here is derived from an EMBL/GenBank/DDBJ whole genome shotgun (WGS) entry which is preliminary data.</text>
</comment>
<feature type="domain" description="AB hydrolase-1" evidence="1">
    <location>
        <begin position="6"/>
        <end position="240"/>
    </location>
</feature>
<dbReference type="InterPro" id="IPR000073">
    <property type="entry name" value="AB_hydrolase_1"/>
</dbReference>
<keyword evidence="2" id="KW-0378">Hydrolase</keyword>
<proteinExistence type="predicted"/>
<dbReference type="SUPFAM" id="SSF53474">
    <property type="entry name" value="alpha/beta-Hydrolases"/>
    <property type="match status" value="1"/>
</dbReference>
<dbReference type="InterPro" id="IPR052897">
    <property type="entry name" value="Sec-Metab_Biosynth_Hydrolase"/>
</dbReference>
<evidence type="ECO:0000313" key="3">
    <source>
        <dbReference type="Proteomes" id="UP000291591"/>
    </source>
</evidence>
<dbReference type="Proteomes" id="UP000291591">
    <property type="component" value="Unassembled WGS sequence"/>
</dbReference>
<gene>
    <name evidence="2" type="ORF">EV383_4963</name>
</gene>
<dbReference type="GO" id="GO:0016787">
    <property type="term" value="F:hydrolase activity"/>
    <property type="evidence" value="ECO:0007669"/>
    <property type="project" value="UniProtKB-KW"/>
</dbReference>
<dbReference type="Pfam" id="PF12697">
    <property type="entry name" value="Abhydrolase_6"/>
    <property type="match status" value="1"/>
</dbReference>
<dbReference type="Gene3D" id="3.40.50.1820">
    <property type="entry name" value="alpha/beta hydrolase"/>
    <property type="match status" value="1"/>
</dbReference>
<sequence>MTAPRFVLVHGAWHRGACWSAVVDELGARGFAAIAPDLPSDVSGQGAQAYADAVLDAIDQDAAGRDDPDPGPVVLVGHSLGGLTVPVVAERLGTGRVAALVLLAAMTPVPGTSFIGRMRTEELMVPGYDAGVRRGEDGTTYFPVEDAPEGLYRGVAAESSDAAVAAAVADMRPQAWTVGKETTPLAAWPAVRTVSVVCSGDRVASPEAGRKDAATIGAELVELAGGHFPMITRPGELADVLAGIAAA</sequence>
<dbReference type="InterPro" id="IPR029058">
    <property type="entry name" value="AB_hydrolase_fold"/>
</dbReference>
<dbReference type="AlphaFoldDB" id="A0A4Q7V5S3"/>
<name>A0A4Q7V5S3_PSEST</name>
<dbReference type="PANTHER" id="PTHR37017:SF11">
    <property type="entry name" value="ESTERASE_LIPASE_THIOESTERASE DOMAIN-CONTAINING PROTEIN"/>
    <property type="match status" value="1"/>
</dbReference>
<evidence type="ECO:0000259" key="1">
    <source>
        <dbReference type="Pfam" id="PF12697"/>
    </source>
</evidence>
<organism evidence="2 3">
    <name type="scientific">Pseudonocardia sediminis</name>
    <dbReference type="NCBI Taxonomy" id="1397368"/>
    <lineage>
        <taxon>Bacteria</taxon>
        <taxon>Bacillati</taxon>
        <taxon>Actinomycetota</taxon>
        <taxon>Actinomycetes</taxon>
        <taxon>Pseudonocardiales</taxon>
        <taxon>Pseudonocardiaceae</taxon>
        <taxon>Pseudonocardia</taxon>
    </lineage>
</organism>
<dbReference type="EMBL" id="SHKL01000001">
    <property type="protein sequence ID" value="RZT88029.1"/>
    <property type="molecule type" value="Genomic_DNA"/>
</dbReference>